<dbReference type="PANTHER" id="PTHR47829:SF1">
    <property type="entry name" value="HAD FAMILY PHOSPHATASE"/>
    <property type="match status" value="1"/>
</dbReference>
<dbReference type="Proteomes" id="UP000267096">
    <property type="component" value="Unassembled WGS sequence"/>
</dbReference>
<dbReference type="PRINTS" id="PR00413">
    <property type="entry name" value="HADHALOGNASE"/>
</dbReference>
<dbReference type="OrthoDB" id="408373at2759"/>
<dbReference type="NCBIfam" id="TIGR01509">
    <property type="entry name" value="HAD-SF-IA-v3"/>
    <property type="match status" value="1"/>
</dbReference>
<dbReference type="InterPro" id="IPR006439">
    <property type="entry name" value="HAD-SF_hydro_IA"/>
</dbReference>
<dbReference type="PANTHER" id="PTHR47829">
    <property type="entry name" value="HYDROLASE, PUTATIVE (AFU_ORTHOLOGUE AFUA_1G12880)-RELATED"/>
    <property type="match status" value="1"/>
</dbReference>
<accession>A0A0M3IY89</accession>
<dbReference type="WBParaSite" id="ASIM_0000020701-mRNA-1">
    <property type="protein sequence ID" value="ASIM_0000020701-mRNA-1"/>
    <property type="gene ID" value="ASIM_0000020701"/>
</dbReference>
<dbReference type="SUPFAM" id="SSF56784">
    <property type="entry name" value="HAD-like"/>
    <property type="match status" value="1"/>
</dbReference>
<dbReference type="EMBL" id="UYRR01000038">
    <property type="protein sequence ID" value="VDK17391.1"/>
    <property type="molecule type" value="Genomic_DNA"/>
</dbReference>
<organism evidence="3">
    <name type="scientific">Anisakis simplex</name>
    <name type="common">Herring worm</name>
    <dbReference type="NCBI Taxonomy" id="6269"/>
    <lineage>
        <taxon>Eukaryota</taxon>
        <taxon>Metazoa</taxon>
        <taxon>Ecdysozoa</taxon>
        <taxon>Nematoda</taxon>
        <taxon>Chromadorea</taxon>
        <taxon>Rhabditida</taxon>
        <taxon>Spirurina</taxon>
        <taxon>Ascaridomorpha</taxon>
        <taxon>Ascaridoidea</taxon>
        <taxon>Anisakidae</taxon>
        <taxon>Anisakis</taxon>
        <taxon>Anisakis simplex complex</taxon>
    </lineage>
</organism>
<dbReference type="Gene3D" id="3.40.50.1000">
    <property type="entry name" value="HAD superfamily/HAD-like"/>
    <property type="match status" value="2"/>
</dbReference>
<sequence>MVYKAVLFDSTGVIMSYDSSPYLAEFMSKAKKVESIWKIWADMELGKLNAKEVNDVFQPMLDANPKLKEQVLKSMTNDTILSIFDNLREDEYFVPILPKLRSAGIKSLLLTNQMWRDDDRTEVFIPATSIAKFDANVISCRDGVRKPDADIFLVRFTHLHNNSLEQIRLFQLAAKKLSVEPKECIFIDDFPENCEGARKVGMAAIQVHGTDTKTAVQELEKMLNLKLLL</sequence>
<dbReference type="AlphaFoldDB" id="A0A0M3IY89"/>
<evidence type="ECO:0000313" key="3">
    <source>
        <dbReference type="WBParaSite" id="ASIM_0000020701-mRNA-1"/>
    </source>
</evidence>
<protein>
    <submittedName>
        <fullName evidence="3">Acyl-CoA dehydrogenase family member 10 (inferred by orthology to a human protein)</fullName>
    </submittedName>
</protein>
<reference evidence="1 2" key="2">
    <citation type="submission" date="2018-11" db="EMBL/GenBank/DDBJ databases">
        <authorList>
            <consortium name="Pathogen Informatics"/>
        </authorList>
    </citation>
    <scope>NUCLEOTIDE SEQUENCE [LARGE SCALE GENOMIC DNA]</scope>
</reference>
<gene>
    <name evidence="1" type="ORF">ASIM_LOCUS122</name>
</gene>
<proteinExistence type="predicted"/>
<reference evidence="3" key="1">
    <citation type="submission" date="2017-02" db="UniProtKB">
        <authorList>
            <consortium name="WormBaseParasite"/>
        </authorList>
    </citation>
    <scope>IDENTIFICATION</scope>
</reference>
<evidence type="ECO:0000313" key="2">
    <source>
        <dbReference type="Proteomes" id="UP000267096"/>
    </source>
</evidence>
<name>A0A0M3IY89_ANISI</name>
<dbReference type="InterPro" id="IPR023214">
    <property type="entry name" value="HAD_sf"/>
</dbReference>
<dbReference type="InterPro" id="IPR052898">
    <property type="entry name" value="ACAD10-like"/>
</dbReference>
<keyword evidence="2" id="KW-1185">Reference proteome</keyword>
<dbReference type="InterPro" id="IPR036412">
    <property type="entry name" value="HAD-like_sf"/>
</dbReference>
<dbReference type="Pfam" id="PF00702">
    <property type="entry name" value="Hydrolase"/>
    <property type="match status" value="1"/>
</dbReference>
<evidence type="ECO:0000313" key="1">
    <source>
        <dbReference type="EMBL" id="VDK17391.1"/>
    </source>
</evidence>